<proteinExistence type="predicted"/>
<dbReference type="InterPro" id="IPR036237">
    <property type="entry name" value="Xyl_isomerase-like_sf"/>
</dbReference>
<evidence type="ECO:0000313" key="2">
    <source>
        <dbReference type="EMBL" id="MBC8579715.1"/>
    </source>
</evidence>
<dbReference type="InterPro" id="IPR050312">
    <property type="entry name" value="IolE/XylAMocC-like"/>
</dbReference>
<feature type="domain" description="Xylose isomerase-like TIM barrel" evidence="1">
    <location>
        <begin position="29"/>
        <end position="240"/>
    </location>
</feature>
<dbReference type="RefSeq" id="WP_249332670.1">
    <property type="nucleotide sequence ID" value="NZ_JACRSY010000013.1"/>
</dbReference>
<evidence type="ECO:0000259" key="1">
    <source>
        <dbReference type="Pfam" id="PF01261"/>
    </source>
</evidence>
<reference evidence="2" key="1">
    <citation type="submission" date="2020-08" db="EMBL/GenBank/DDBJ databases">
        <title>Genome public.</title>
        <authorList>
            <person name="Liu C."/>
            <person name="Sun Q."/>
        </authorList>
    </citation>
    <scope>NUCLEOTIDE SEQUENCE</scope>
    <source>
        <strain evidence="2">NSJ-12</strain>
    </source>
</reference>
<dbReference type="Proteomes" id="UP000655830">
    <property type="component" value="Unassembled WGS sequence"/>
</dbReference>
<dbReference type="PANTHER" id="PTHR12110">
    <property type="entry name" value="HYDROXYPYRUVATE ISOMERASE"/>
    <property type="match status" value="1"/>
</dbReference>
<sequence length="279" mass="31473">MSQFIVSAFADEIDMDLKTQMDVLDTHEMKFIEMRGVNGQNVSDLTLEEAKEIKKQLEIRGFQVSAIGSPIGKIGIEDSFEAELDKFKHTLEIAKILDTRYIRMFSFFIPEDKNPEDYFEEVIRRWGAYIEAAVGTGMILLHENEKNIYGDTAGRCLKLIETLKCDFVKLTFDPANFVQVGQDTIGAYELLKDYIAYIHIKDADQAGNVVPAGYGIGNVKVILDNLKHRGYEGFLSLEPHLGQFQGLENFELDDRYQKLPPSGAKTFAVAAAALKKLMK</sequence>
<keyword evidence="3" id="KW-1185">Reference proteome</keyword>
<organism evidence="2 3">
    <name type="scientific">Zhenhengia yiwuensis</name>
    <dbReference type="NCBI Taxonomy" id="2763666"/>
    <lineage>
        <taxon>Bacteria</taxon>
        <taxon>Bacillati</taxon>
        <taxon>Bacillota</taxon>
        <taxon>Clostridia</taxon>
        <taxon>Lachnospirales</taxon>
        <taxon>Lachnospiraceae</taxon>
        <taxon>Zhenhengia</taxon>
    </lineage>
</organism>
<dbReference type="SUPFAM" id="SSF51658">
    <property type="entry name" value="Xylose isomerase-like"/>
    <property type="match status" value="1"/>
</dbReference>
<dbReference type="EMBL" id="JACRSY010000013">
    <property type="protein sequence ID" value="MBC8579715.1"/>
    <property type="molecule type" value="Genomic_DNA"/>
</dbReference>
<dbReference type="GO" id="GO:0016853">
    <property type="term" value="F:isomerase activity"/>
    <property type="evidence" value="ECO:0007669"/>
    <property type="project" value="UniProtKB-KW"/>
</dbReference>
<keyword evidence="2" id="KW-0413">Isomerase</keyword>
<dbReference type="InterPro" id="IPR013022">
    <property type="entry name" value="Xyl_isomerase-like_TIM-brl"/>
</dbReference>
<gene>
    <name evidence="2" type="ORF">H8718_09250</name>
</gene>
<dbReference type="Gene3D" id="3.20.20.150">
    <property type="entry name" value="Divalent-metal-dependent TIM barrel enzymes"/>
    <property type="match status" value="1"/>
</dbReference>
<protein>
    <submittedName>
        <fullName evidence="2">Sugar phosphate isomerase/epimerase</fullName>
    </submittedName>
</protein>
<dbReference type="AlphaFoldDB" id="A0A926EIN4"/>
<evidence type="ECO:0000313" key="3">
    <source>
        <dbReference type="Proteomes" id="UP000655830"/>
    </source>
</evidence>
<dbReference type="PANTHER" id="PTHR12110:SF41">
    <property type="entry name" value="INOSOSE DEHYDRATASE"/>
    <property type="match status" value="1"/>
</dbReference>
<accession>A0A926EIN4</accession>
<dbReference type="Pfam" id="PF01261">
    <property type="entry name" value="AP_endonuc_2"/>
    <property type="match status" value="1"/>
</dbReference>
<comment type="caution">
    <text evidence="2">The sequence shown here is derived from an EMBL/GenBank/DDBJ whole genome shotgun (WGS) entry which is preliminary data.</text>
</comment>
<name>A0A926EIN4_9FIRM</name>